<dbReference type="GO" id="GO:0046935">
    <property type="term" value="F:1-phosphatidylinositol-3-kinase regulator activity"/>
    <property type="evidence" value="ECO:0007669"/>
    <property type="project" value="TreeGrafter"/>
</dbReference>
<dbReference type="GO" id="GO:0046854">
    <property type="term" value="P:phosphatidylinositol phosphate biosynthetic process"/>
    <property type="evidence" value="ECO:0007669"/>
    <property type="project" value="TreeGrafter"/>
</dbReference>
<dbReference type="InParanoid" id="A0A2P6N8C7"/>
<dbReference type="InterPro" id="IPR000980">
    <property type="entry name" value="SH2"/>
</dbReference>
<dbReference type="InterPro" id="IPR014741">
    <property type="entry name" value="Adaptor_Cbl_EF_hand-like"/>
</dbReference>
<keyword evidence="1 2" id="KW-0727">SH2 domain</keyword>
<dbReference type="InterPro" id="IPR036860">
    <property type="entry name" value="SH2_dom_sf"/>
</dbReference>
<gene>
    <name evidence="5" type="ORF">PROFUN_12160</name>
</gene>
<dbReference type="Gene3D" id="1.10.238.10">
    <property type="entry name" value="EF-hand"/>
    <property type="match status" value="1"/>
</dbReference>
<name>A0A2P6N8C7_9EUKA</name>
<feature type="compositionally biased region" description="Basic and acidic residues" evidence="3">
    <location>
        <begin position="738"/>
        <end position="749"/>
    </location>
</feature>
<dbReference type="Pfam" id="PF00017">
    <property type="entry name" value="SH2"/>
    <property type="match status" value="1"/>
</dbReference>
<feature type="domain" description="SH2" evidence="4">
    <location>
        <begin position="247"/>
        <end position="321"/>
    </location>
</feature>
<dbReference type="Proteomes" id="UP000241769">
    <property type="component" value="Unassembled WGS sequence"/>
</dbReference>
<dbReference type="SUPFAM" id="SSF55550">
    <property type="entry name" value="SH2 domain"/>
    <property type="match status" value="2"/>
</dbReference>
<dbReference type="PANTHER" id="PTHR10155">
    <property type="entry name" value="PHOSPHATIDYLINOSITOL 3-KINASE REGULATORY SUBUNIT"/>
    <property type="match status" value="1"/>
</dbReference>
<organism evidence="5 6">
    <name type="scientific">Planoprotostelium fungivorum</name>
    <dbReference type="NCBI Taxonomy" id="1890364"/>
    <lineage>
        <taxon>Eukaryota</taxon>
        <taxon>Amoebozoa</taxon>
        <taxon>Evosea</taxon>
        <taxon>Variosea</taxon>
        <taxon>Cavosteliida</taxon>
        <taxon>Cavosteliaceae</taxon>
        <taxon>Planoprotostelium</taxon>
    </lineage>
</organism>
<feature type="compositionally biased region" description="Low complexity" evidence="3">
    <location>
        <begin position="717"/>
        <end position="726"/>
    </location>
</feature>
<dbReference type="PROSITE" id="PS50001">
    <property type="entry name" value="SH2"/>
    <property type="match status" value="1"/>
</dbReference>
<dbReference type="Gene3D" id="3.30.505.10">
    <property type="entry name" value="SH2 domain"/>
    <property type="match status" value="2"/>
</dbReference>
<feature type="compositionally biased region" description="Low complexity" evidence="3">
    <location>
        <begin position="665"/>
        <end position="682"/>
    </location>
</feature>
<keyword evidence="6" id="KW-1185">Reference proteome</keyword>
<dbReference type="GO" id="GO:0005509">
    <property type="term" value="F:calcium ion binding"/>
    <property type="evidence" value="ECO:0007669"/>
    <property type="project" value="InterPro"/>
</dbReference>
<feature type="region of interest" description="Disordered" evidence="3">
    <location>
        <begin position="131"/>
        <end position="152"/>
    </location>
</feature>
<protein>
    <submittedName>
        <fullName evidence="5">Protein transport protein Sec24C isoform 2</fullName>
    </submittedName>
</protein>
<comment type="caution">
    <text evidence="5">The sequence shown here is derived from an EMBL/GenBank/DDBJ whole genome shotgun (WGS) entry which is preliminary data.</text>
</comment>
<reference evidence="5 6" key="1">
    <citation type="journal article" date="2018" name="Genome Biol. Evol.">
        <title>Multiple Roots of Fruiting Body Formation in Amoebozoa.</title>
        <authorList>
            <person name="Hillmann F."/>
            <person name="Forbes G."/>
            <person name="Novohradska S."/>
            <person name="Ferling I."/>
            <person name="Riege K."/>
            <person name="Groth M."/>
            <person name="Westermann M."/>
            <person name="Marz M."/>
            <person name="Spaller T."/>
            <person name="Winckler T."/>
            <person name="Schaap P."/>
            <person name="Glockner G."/>
        </authorList>
    </citation>
    <scope>NUCLEOTIDE SEQUENCE [LARGE SCALE GENOMIC DNA]</scope>
    <source>
        <strain evidence="5 6">Jena</strain>
    </source>
</reference>
<dbReference type="GO" id="GO:0005942">
    <property type="term" value="C:phosphatidylinositol 3-kinase complex"/>
    <property type="evidence" value="ECO:0007669"/>
    <property type="project" value="TreeGrafter"/>
</dbReference>
<evidence type="ECO:0000256" key="1">
    <source>
        <dbReference type="ARBA" id="ARBA00022999"/>
    </source>
</evidence>
<dbReference type="AlphaFoldDB" id="A0A2P6N8C7"/>
<dbReference type="Pfam" id="PF02761">
    <property type="entry name" value="Cbl_N2"/>
    <property type="match status" value="1"/>
</dbReference>
<feature type="region of interest" description="Disordered" evidence="3">
    <location>
        <begin position="649"/>
        <end position="763"/>
    </location>
</feature>
<proteinExistence type="predicted"/>
<evidence type="ECO:0000259" key="4">
    <source>
        <dbReference type="PROSITE" id="PS50001"/>
    </source>
</evidence>
<accession>A0A2P6N8C7</accession>
<evidence type="ECO:0000256" key="2">
    <source>
        <dbReference type="PROSITE-ProRule" id="PRU00191"/>
    </source>
</evidence>
<evidence type="ECO:0000313" key="6">
    <source>
        <dbReference type="Proteomes" id="UP000241769"/>
    </source>
</evidence>
<dbReference type="EMBL" id="MDYQ01000158">
    <property type="protein sequence ID" value="PRP80202.1"/>
    <property type="molecule type" value="Genomic_DNA"/>
</dbReference>
<sequence>MAANRDRLDFMKSLEQTQRRCDLILEFLSAKMSEDNRLGLWEYIRSVQYVLLVIDQYQRMKKDDRPRVYNTNIAEASLELFLYLEHICLPEHRRTFSRVLSSHRLCITLDTLHIKLYKEALFLDLVHHDGRKGTKSPPVKKEKEKDKDGVSGGRKSYSFAADFATFSHIIKDEAGQKFWEASFQGQFMVSWPHFLKKLSGECNGDIAFNDDDATRLAYVLDPSRTEHVSVFRFGNFLQTSQELQYNCFQGFMSHDEVSRLLKDKPPGTFVTRLSKTKPENIIVSHVDQESAIHHILMEAHTNGFITVNSSTEREVPSLESLSLKKPTPLREGLSIDVTRAGYFFGNIADGEANEILKKHPRGTFLVRFDANCLAISFVDSLEAVQHHRGLEFNRPPREDAASTGPYAFMKHDSHRMKSIIEALGTLHGITTPYSAATFDAYQPRLSLNDPTKRSKVWIKRLIPSPGVNQRADIILGVFRMQNLPPGMRKGGNGASTPMIDPTYDTLPSIEGRMPSSTVGGSNGTPRRPQQQMPPDDSIYGHIQVKNGIVTDHRNKPTLTYGSMPELDDPYGGLPALGREQRDDPYGGLPVLRSSVDTYNREQTMNYGGLPELQGGVMPSPMGQNQFGNPSEGLYGSMPPMGTRTVMSPGGFPSTTGFPSMPSPGIPHHGSMSHPSSMLSNPMSPKPILPHGSMSHHGSMNNHMISPPRSPSPSLMTPPSHNPHSPSTYGHRTPGRPARPAEEETDRTYEELPPLKTDPTNFRK</sequence>
<feature type="region of interest" description="Disordered" evidence="3">
    <location>
        <begin position="512"/>
        <end position="539"/>
    </location>
</feature>
<dbReference type="CDD" id="cd00173">
    <property type="entry name" value="SH2"/>
    <property type="match status" value="2"/>
</dbReference>
<dbReference type="OrthoDB" id="6426624at2759"/>
<evidence type="ECO:0000256" key="3">
    <source>
        <dbReference type="SAM" id="MobiDB-lite"/>
    </source>
</evidence>
<feature type="compositionally biased region" description="Low complexity" evidence="3">
    <location>
        <begin position="525"/>
        <end position="534"/>
    </location>
</feature>
<dbReference type="PANTHER" id="PTHR10155:SF0">
    <property type="entry name" value="SUPPRESSOR OF CYTOKINE SIGNALING AT 36E, ISOFORM D"/>
    <property type="match status" value="1"/>
</dbReference>
<feature type="compositionally biased region" description="Basic and acidic residues" evidence="3">
    <location>
        <begin position="139"/>
        <end position="149"/>
    </location>
</feature>
<evidence type="ECO:0000313" key="5">
    <source>
        <dbReference type="EMBL" id="PRP80202.1"/>
    </source>
</evidence>